<comment type="caution">
    <text evidence="1">The sequence shown here is derived from an EMBL/GenBank/DDBJ whole genome shotgun (WGS) entry which is preliminary data.</text>
</comment>
<dbReference type="OrthoDB" id="423498at2759"/>
<reference evidence="1" key="2">
    <citation type="journal article" date="2023" name="IMA Fungus">
        <title>Comparative genomic study of the Penicillium genus elucidates a diverse pangenome and 15 lateral gene transfer events.</title>
        <authorList>
            <person name="Petersen C."/>
            <person name="Sorensen T."/>
            <person name="Nielsen M.R."/>
            <person name="Sondergaard T.E."/>
            <person name="Sorensen J.L."/>
            <person name="Fitzpatrick D.A."/>
            <person name="Frisvad J.C."/>
            <person name="Nielsen K.L."/>
        </authorList>
    </citation>
    <scope>NUCLEOTIDE SEQUENCE</scope>
    <source>
        <strain evidence="1">IBT 21472</strain>
    </source>
</reference>
<dbReference type="EMBL" id="JAPZBO010000010">
    <property type="protein sequence ID" value="KAJ5299220.1"/>
    <property type="molecule type" value="Genomic_DNA"/>
</dbReference>
<proteinExistence type="predicted"/>
<organism evidence="1 2">
    <name type="scientific">Penicillium atrosanguineum</name>
    <dbReference type="NCBI Taxonomy" id="1132637"/>
    <lineage>
        <taxon>Eukaryota</taxon>
        <taxon>Fungi</taxon>
        <taxon>Dikarya</taxon>
        <taxon>Ascomycota</taxon>
        <taxon>Pezizomycotina</taxon>
        <taxon>Eurotiomycetes</taxon>
        <taxon>Eurotiomycetidae</taxon>
        <taxon>Eurotiales</taxon>
        <taxon>Aspergillaceae</taxon>
        <taxon>Penicillium</taxon>
    </lineage>
</organism>
<dbReference type="SUPFAM" id="SSF63829">
    <property type="entry name" value="Calcium-dependent phosphotriesterase"/>
    <property type="match status" value="1"/>
</dbReference>
<name>A0A9W9KTS7_9EURO</name>
<evidence type="ECO:0000313" key="2">
    <source>
        <dbReference type="Proteomes" id="UP001147746"/>
    </source>
</evidence>
<reference evidence="1" key="1">
    <citation type="submission" date="2022-12" db="EMBL/GenBank/DDBJ databases">
        <authorList>
            <person name="Petersen C."/>
        </authorList>
    </citation>
    <scope>NUCLEOTIDE SEQUENCE</scope>
    <source>
        <strain evidence="1">IBT 21472</strain>
    </source>
</reference>
<accession>A0A9W9KTS7</accession>
<dbReference type="Proteomes" id="UP001147746">
    <property type="component" value="Unassembled WGS sequence"/>
</dbReference>
<sequence length="103" mass="11414">MSSATDQMFLGVKQLPHKFLADGMYFGESSCFHNGMLYVSDMTGCRIYTIDTSSGEKQVLLEIENQPNGMCFAADGSPIYSSMFDAKLYQFSDGKSELYAETS</sequence>
<dbReference type="GO" id="GO:0016787">
    <property type="term" value="F:hydrolase activity"/>
    <property type="evidence" value="ECO:0007669"/>
    <property type="project" value="UniProtKB-KW"/>
</dbReference>
<gene>
    <name evidence="1" type="ORF">N7476_010777</name>
</gene>
<dbReference type="InterPro" id="IPR011042">
    <property type="entry name" value="6-blade_b-propeller_TolB-like"/>
</dbReference>
<protein>
    <submittedName>
        <fullName evidence="1">Lactone hydrolase protein</fullName>
    </submittedName>
</protein>
<keyword evidence="2" id="KW-1185">Reference proteome</keyword>
<dbReference type="Gene3D" id="2.120.10.30">
    <property type="entry name" value="TolB, C-terminal domain"/>
    <property type="match status" value="1"/>
</dbReference>
<dbReference type="AlphaFoldDB" id="A0A9W9KTS7"/>
<evidence type="ECO:0000313" key="1">
    <source>
        <dbReference type="EMBL" id="KAJ5299220.1"/>
    </source>
</evidence>
<keyword evidence="1" id="KW-0378">Hydrolase</keyword>